<keyword evidence="1" id="KW-0812">Transmembrane</keyword>
<organism evidence="2 3">
    <name type="scientific">Cyanobium usitatum str. Tous</name>
    <dbReference type="NCBI Taxonomy" id="2116684"/>
    <lineage>
        <taxon>Bacteria</taxon>
        <taxon>Bacillati</taxon>
        <taxon>Cyanobacteriota</taxon>
        <taxon>Cyanophyceae</taxon>
        <taxon>Synechococcales</taxon>
        <taxon>Prochlorococcaceae</taxon>
        <taxon>Cyanobium</taxon>
    </lineage>
</organism>
<evidence type="ECO:0000313" key="2">
    <source>
        <dbReference type="EMBL" id="PSJ06030.1"/>
    </source>
</evidence>
<dbReference type="AlphaFoldDB" id="A0A2P7MXT2"/>
<keyword evidence="1" id="KW-0472">Membrane</keyword>
<keyword evidence="1" id="KW-1133">Transmembrane helix</keyword>
<protein>
    <submittedName>
        <fullName evidence="2">Hepatitis C virus core protein</fullName>
    </submittedName>
</protein>
<feature type="transmembrane region" description="Helical" evidence="1">
    <location>
        <begin position="12"/>
        <end position="32"/>
    </location>
</feature>
<evidence type="ECO:0000313" key="3">
    <source>
        <dbReference type="Proteomes" id="UP000243002"/>
    </source>
</evidence>
<reference evidence="2 3" key="1">
    <citation type="journal article" date="2018" name="Environ. Microbiol.">
        <title>Ecological and genomic features of two widespread freshwater picocyanobacteria.</title>
        <authorList>
            <person name="Cabello-Yeves P.J."/>
            <person name="Picazo A."/>
            <person name="Camacho A."/>
            <person name="Callieri C."/>
            <person name="Rosselli R."/>
            <person name="Roda-Garcia J.J."/>
            <person name="Coutinho F.H."/>
            <person name="Rodriguez-Valera F."/>
        </authorList>
    </citation>
    <scope>NUCLEOTIDE SEQUENCE [LARGE SCALE GENOMIC DNA]</scope>
    <source>
        <strain evidence="2 3">Tous</strain>
    </source>
</reference>
<feature type="transmembrane region" description="Helical" evidence="1">
    <location>
        <begin position="38"/>
        <end position="63"/>
    </location>
</feature>
<evidence type="ECO:0000256" key="1">
    <source>
        <dbReference type="SAM" id="Phobius"/>
    </source>
</evidence>
<comment type="caution">
    <text evidence="2">The sequence shown here is derived from an EMBL/GenBank/DDBJ whole genome shotgun (WGS) entry which is preliminary data.</text>
</comment>
<proteinExistence type="predicted"/>
<keyword evidence="3" id="KW-1185">Reference proteome</keyword>
<gene>
    <name evidence="2" type="ORF">C7K55_05405</name>
</gene>
<feature type="transmembrane region" description="Helical" evidence="1">
    <location>
        <begin position="70"/>
        <end position="94"/>
    </location>
</feature>
<dbReference type="EMBL" id="PXXO01000005">
    <property type="protein sequence ID" value="PSJ06030.1"/>
    <property type="molecule type" value="Genomic_DNA"/>
</dbReference>
<accession>A0A2P7MXT2</accession>
<name>A0A2P7MXT2_9CYAN</name>
<feature type="transmembrane region" description="Helical" evidence="1">
    <location>
        <begin position="100"/>
        <end position="120"/>
    </location>
</feature>
<sequence>MQQPPRGYVTLARLGLVANGLAIPLGLAVILLDPTWRTANLVVGASAVLPTAVVGLVGSIALLKWRAWGQILAIVALSMALAVGLPYGIVRMALLSEGRLLTAVLSGLLWAATTAALVFWSRPSIRRYLI</sequence>
<dbReference type="OrthoDB" id="540700at2"/>
<dbReference type="Proteomes" id="UP000243002">
    <property type="component" value="Unassembled WGS sequence"/>
</dbReference>